<organism evidence="2 3">
    <name type="scientific">Penicillium bovifimosum</name>
    <dbReference type="NCBI Taxonomy" id="126998"/>
    <lineage>
        <taxon>Eukaryota</taxon>
        <taxon>Fungi</taxon>
        <taxon>Dikarya</taxon>
        <taxon>Ascomycota</taxon>
        <taxon>Pezizomycotina</taxon>
        <taxon>Eurotiomycetes</taxon>
        <taxon>Eurotiomycetidae</taxon>
        <taxon>Eurotiales</taxon>
        <taxon>Aspergillaceae</taxon>
        <taxon>Penicillium</taxon>
    </lineage>
</organism>
<dbReference type="Proteomes" id="UP001149079">
    <property type="component" value="Unassembled WGS sequence"/>
</dbReference>
<comment type="caution">
    <text evidence="2">The sequence shown here is derived from an EMBL/GenBank/DDBJ whole genome shotgun (WGS) entry which is preliminary data.</text>
</comment>
<feature type="region of interest" description="Disordered" evidence="1">
    <location>
        <begin position="211"/>
        <end position="233"/>
    </location>
</feature>
<accession>A0A9W9L0M2</accession>
<reference evidence="2" key="2">
    <citation type="journal article" date="2023" name="IMA Fungus">
        <title>Comparative genomic study of the Penicillium genus elucidates a diverse pangenome and 15 lateral gene transfer events.</title>
        <authorList>
            <person name="Petersen C."/>
            <person name="Sorensen T."/>
            <person name="Nielsen M.R."/>
            <person name="Sondergaard T.E."/>
            <person name="Sorensen J.L."/>
            <person name="Fitzpatrick D.A."/>
            <person name="Frisvad J.C."/>
            <person name="Nielsen K.L."/>
        </authorList>
    </citation>
    <scope>NUCLEOTIDE SEQUENCE</scope>
    <source>
        <strain evidence="2">IBT 22155</strain>
    </source>
</reference>
<keyword evidence="3" id="KW-1185">Reference proteome</keyword>
<feature type="compositionally biased region" description="Polar residues" evidence="1">
    <location>
        <begin position="211"/>
        <end position="220"/>
    </location>
</feature>
<gene>
    <name evidence="2" type="ORF">N7515_005929</name>
</gene>
<evidence type="ECO:0008006" key="4">
    <source>
        <dbReference type="Google" id="ProtNLM"/>
    </source>
</evidence>
<name>A0A9W9L0M2_9EURO</name>
<dbReference type="EMBL" id="JAPQKL010000005">
    <property type="protein sequence ID" value="KAJ5129890.1"/>
    <property type="molecule type" value="Genomic_DNA"/>
</dbReference>
<evidence type="ECO:0000313" key="2">
    <source>
        <dbReference type="EMBL" id="KAJ5129890.1"/>
    </source>
</evidence>
<protein>
    <recommendedName>
        <fullName evidence="4">Fungal N-terminal domain-containing protein</fullName>
    </recommendedName>
</protein>
<dbReference type="OrthoDB" id="3045089at2759"/>
<proteinExistence type="predicted"/>
<dbReference type="AlphaFoldDB" id="A0A9W9L0M2"/>
<evidence type="ECO:0000313" key="3">
    <source>
        <dbReference type="Proteomes" id="UP001149079"/>
    </source>
</evidence>
<sequence length="1053" mass="118549">MPSSLGMVDVPALTKVTWDIHSQCQLMARGAPSGFKKLVAELGLLQGTLRALADKMNANTSFFEDMDEGRRQTLQRSLSACFATLQRLRDILVRFKGSEMGDGKGLWQKIRWVTQRTHIEDIRSKVMVHNCNLSLCMSTIGNASLARIEKAMDKAMKEDEQIVLSTEASPVRETDSVVSPMSPNVVELPANNEEDCEIDIIQEVRTGISELPSNRDSVGSGSEAKHTSTAAESVIPESDVSVFDGSSPTSWLSLNASPSLPVKSGYNHSRMRSEQLLFGGSIDGRTFDGGILANDSDMEGKEVMTHSRAYSDTGCGHPNVMEAMTSAMHHLRDVRLQEQISRPIRFEPQNRLHKPAAEILKAFEASVNDELQIRRLVTRDWLRVATWWLLKARATLANCNRHNYVSARGSLSPSMESMSSGHQAYVDLLKASYILYEVVLKHEASIAFLVDEEHKSIVELSESVNEELSQYTSVDIPDSSTLIAQTLAIWEPMQPEESLDSGIDDLDLDNLRWIAVDQEDAGSEQEKVLYRTFVNAGIGGKKSRMRSKAAPYMLLLATRERESEPKIVLCNQSGTLCLERNFTQDDLPPLMQLSNANLTGFSGARISEPVPFKFQDVSVSISFQFEADLAQFINIPEAYFGAVWQREPVDTAEFSESVVFKSSVDFFEQLNTPTMKPLNPPVMVRSCEVRILERSFGEAWRSIRRLVITSSAAEKIPGTMEFFMPLSGVQVNRGDKSRQVLLQWSDTCQARSDKTDGNYNTLHSYIYDDTAPNIGTGIQFRTSQGAKDFEKAILKLSFPPDFSWSQPSTSGLVYDVIDSGTEHKRYKAIMVFRNRTSWRYSELFFIYRDADYTYDHSSRSIQFPRIYYTDYISTHVDQLYHPETAVTFSHCEKKTSQTTIEFSNDATARSFLGSLSPLYELLYSRRIQSLSTKGNSLLGLQKSRKGTAEIQLWRRGSTFQLAARWDDTVPDRWLTMAIPSEFIDSSKEDTRVTLPRLPYLRGMTLDMMTILARSPKNVNVKNKEGAISISFQESKDREEFLVVLRGQPLPKFM</sequence>
<dbReference type="GeneID" id="81405843"/>
<reference evidence="2" key="1">
    <citation type="submission" date="2022-11" db="EMBL/GenBank/DDBJ databases">
        <authorList>
            <person name="Petersen C."/>
        </authorList>
    </citation>
    <scope>NUCLEOTIDE SEQUENCE</scope>
    <source>
        <strain evidence="2">IBT 22155</strain>
    </source>
</reference>
<evidence type="ECO:0000256" key="1">
    <source>
        <dbReference type="SAM" id="MobiDB-lite"/>
    </source>
</evidence>
<dbReference type="RefSeq" id="XP_056520269.1">
    <property type="nucleotide sequence ID" value="XM_056666673.1"/>
</dbReference>